<dbReference type="EMBL" id="JANBPT010000491">
    <property type="protein sequence ID" value="KAJ1918853.1"/>
    <property type="molecule type" value="Genomic_DNA"/>
</dbReference>
<keyword evidence="2" id="KW-0131">Cell cycle</keyword>
<gene>
    <name evidence="3" type="ORF">IWQ60_007388</name>
</gene>
<dbReference type="InterPro" id="IPR000781">
    <property type="entry name" value="ERH"/>
</dbReference>
<dbReference type="SUPFAM" id="SSF143875">
    <property type="entry name" value="ERH-like"/>
    <property type="match status" value="1"/>
</dbReference>
<comment type="function">
    <text evidence="2">May have a role in the cell cycle.</text>
</comment>
<name>A0A9W8DP82_9FUNG</name>
<dbReference type="Gene3D" id="3.30.2260.10">
    <property type="entry name" value="Enhancer of rudimentary"/>
    <property type="match status" value="1"/>
</dbReference>
<comment type="caution">
    <text evidence="3">The sequence shown here is derived from an EMBL/GenBank/DDBJ whole genome shotgun (WGS) entry which is preliminary data.</text>
</comment>
<dbReference type="InterPro" id="IPR035912">
    <property type="entry name" value="EHR_sf"/>
</dbReference>
<sequence length="101" mass="11975">MGNHTILLVQPKDSSTRTYYDFANVSLMCEAITAMYERRLKKLNPRSEHINYHIDDLRKFIDNFSDISALVFNAQTVSYLPHDREWIKNSIYNHLKRLAQK</sequence>
<accession>A0A9W8DP82</accession>
<evidence type="ECO:0000313" key="4">
    <source>
        <dbReference type="Proteomes" id="UP001150569"/>
    </source>
</evidence>
<dbReference type="Pfam" id="PF01133">
    <property type="entry name" value="ER"/>
    <property type="match status" value="1"/>
</dbReference>
<keyword evidence="4" id="KW-1185">Reference proteome</keyword>
<dbReference type="PANTHER" id="PTHR12373:SF0">
    <property type="entry name" value="ENHANCER OF RUDIMENTARY HOMOLOG"/>
    <property type="match status" value="1"/>
</dbReference>
<evidence type="ECO:0000256" key="2">
    <source>
        <dbReference type="PIRNR" id="PIRNR016393"/>
    </source>
</evidence>
<dbReference type="AlphaFoldDB" id="A0A9W8DP82"/>
<evidence type="ECO:0000256" key="1">
    <source>
        <dbReference type="ARBA" id="ARBA00007491"/>
    </source>
</evidence>
<organism evidence="3 4">
    <name type="scientific">Tieghemiomyces parasiticus</name>
    <dbReference type="NCBI Taxonomy" id="78921"/>
    <lineage>
        <taxon>Eukaryota</taxon>
        <taxon>Fungi</taxon>
        <taxon>Fungi incertae sedis</taxon>
        <taxon>Zoopagomycota</taxon>
        <taxon>Kickxellomycotina</taxon>
        <taxon>Dimargaritomycetes</taxon>
        <taxon>Dimargaritales</taxon>
        <taxon>Dimargaritaceae</taxon>
        <taxon>Tieghemiomyces</taxon>
    </lineage>
</organism>
<dbReference type="OrthoDB" id="7887808at2759"/>
<dbReference type="Proteomes" id="UP001150569">
    <property type="component" value="Unassembled WGS sequence"/>
</dbReference>
<evidence type="ECO:0000313" key="3">
    <source>
        <dbReference type="EMBL" id="KAJ1918853.1"/>
    </source>
</evidence>
<protein>
    <recommendedName>
        <fullName evidence="2">Enhancer of rudimentary homolog</fullName>
    </recommendedName>
</protein>
<comment type="similarity">
    <text evidence="1 2">Belongs to the E(R) family.</text>
</comment>
<proteinExistence type="inferred from homology"/>
<reference evidence="3" key="1">
    <citation type="submission" date="2022-07" db="EMBL/GenBank/DDBJ databases">
        <title>Phylogenomic reconstructions and comparative analyses of Kickxellomycotina fungi.</title>
        <authorList>
            <person name="Reynolds N.K."/>
            <person name="Stajich J.E."/>
            <person name="Barry K."/>
            <person name="Grigoriev I.V."/>
            <person name="Crous P."/>
            <person name="Smith M.E."/>
        </authorList>
    </citation>
    <scope>NUCLEOTIDE SEQUENCE</scope>
    <source>
        <strain evidence="3">RSA 861</strain>
    </source>
</reference>
<dbReference type="PANTHER" id="PTHR12373">
    <property type="entry name" value="ENHANCER OF RUDIMENTARY ERH"/>
    <property type="match status" value="1"/>
</dbReference>
<dbReference type="PIRSF" id="PIRSF016393">
    <property type="entry name" value="Enh_rudimentary"/>
    <property type="match status" value="1"/>
</dbReference>